<sequence length="433" mass="48775">MGLIVPTVMQPERAEQPPPYDCFVGIDWGSQQHQVYVLDRDRRRLGERVVDHDGASLAQLVAWLWGLSAGQPQRVAVAIEVPRGAIVEGLVERGFHVFAINPKQLDRFRDRHSVAGAKDDRRDAFVLADSVCTDRPSFRRLHLDAPHLLLLRELRRVEETLLEEFRRSANRLREQLHRFYPQMLQLCSAADEPWLWDLITLAPTPAHAMLLSEEQVQRVLKAHRIRRLKAPAVLACLQAPALPVAPGTPEAAQAHCGFLLPCLRVLAEQLQACSPQVSTLLRAMADEPGEEESPSDVAIVQSLPGVGRKITAWLFAEAAQPLAERDYQVLRTHGGVAPVTKQSGKRRQVVMRHGCNPRLRHALYHMARVAMQRDAHFSSVYAALRAKGQRHGQALRNIGDRLLRILMAMLRHRTCYDASRIRCEPVAQMGQKM</sequence>
<dbReference type="InterPro" id="IPR047650">
    <property type="entry name" value="Transpos_IS110"/>
</dbReference>
<evidence type="ECO:0000259" key="1">
    <source>
        <dbReference type="Pfam" id="PF01548"/>
    </source>
</evidence>
<dbReference type="Proteomes" id="UP000567293">
    <property type="component" value="Unassembled WGS sequence"/>
</dbReference>
<accession>A0A7V8SUZ2</accession>
<dbReference type="PANTHER" id="PTHR33055:SF3">
    <property type="entry name" value="PUTATIVE TRANSPOSASE FOR IS117-RELATED"/>
    <property type="match status" value="1"/>
</dbReference>
<evidence type="ECO:0000313" key="4">
    <source>
        <dbReference type="Proteomes" id="UP000567293"/>
    </source>
</evidence>
<dbReference type="PANTHER" id="PTHR33055">
    <property type="entry name" value="TRANSPOSASE FOR INSERTION SEQUENCE ELEMENT IS1111A"/>
    <property type="match status" value="1"/>
</dbReference>
<feature type="domain" description="Transposase IS116/IS110/IS902 C-terminal" evidence="2">
    <location>
        <begin position="299"/>
        <end position="381"/>
    </location>
</feature>
<evidence type="ECO:0000313" key="3">
    <source>
        <dbReference type="EMBL" id="MBA0083640.1"/>
    </source>
</evidence>
<protein>
    <submittedName>
        <fullName evidence="3">IS110 family transposase</fullName>
    </submittedName>
</protein>
<proteinExistence type="predicted"/>
<dbReference type="InterPro" id="IPR002525">
    <property type="entry name" value="Transp_IS110-like_N"/>
</dbReference>
<keyword evidence="4" id="KW-1185">Reference proteome</keyword>
<dbReference type="AlphaFoldDB" id="A0A7V8SUZ2"/>
<organism evidence="3 4">
    <name type="scientific">Candidatus Acidiferrum panamense</name>
    <dbReference type="NCBI Taxonomy" id="2741543"/>
    <lineage>
        <taxon>Bacteria</taxon>
        <taxon>Pseudomonadati</taxon>
        <taxon>Acidobacteriota</taxon>
        <taxon>Terriglobia</taxon>
        <taxon>Candidatus Acidiferrales</taxon>
        <taxon>Candidatus Acidiferrum</taxon>
    </lineage>
</organism>
<gene>
    <name evidence="3" type="ORF">HRJ53_01455</name>
</gene>
<feature type="domain" description="Transposase IS110-like N-terminal" evidence="1">
    <location>
        <begin position="24"/>
        <end position="181"/>
    </location>
</feature>
<name>A0A7V8SUZ2_9BACT</name>
<dbReference type="GO" id="GO:0004803">
    <property type="term" value="F:transposase activity"/>
    <property type="evidence" value="ECO:0007669"/>
    <property type="project" value="InterPro"/>
</dbReference>
<dbReference type="NCBIfam" id="NF033542">
    <property type="entry name" value="transpos_IS110"/>
    <property type="match status" value="1"/>
</dbReference>
<dbReference type="InterPro" id="IPR003346">
    <property type="entry name" value="Transposase_20"/>
</dbReference>
<dbReference type="GO" id="GO:0003677">
    <property type="term" value="F:DNA binding"/>
    <property type="evidence" value="ECO:0007669"/>
    <property type="project" value="InterPro"/>
</dbReference>
<reference evidence="3" key="1">
    <citation type="submission" date="2020-06" db="EMBL/GenBank/DDBJ databases">
        <title>Legume-microbial interactions unlock mineral nutrients during tropical forest succession.</title>
        <authorList>
            <person name="Epihov D.Z."/>
        </authorList>
    </citation>
    <scope>NUCLEOTIDE SEQUENCE [LARGE SCALE GENOMIC DNA]</scope>
    <source>
        <strain evidence="3">Pan2503</strain>
    </source>
</reference>
<dbReference type="EMBL" id="JACDQQ010000148">
    <property type="protein sequence ID" value="MBA0083640.1"/>
    <property type="molecule type" value="Genomic_DNA"/>
</dbReference>
<evidence type="ECO:0000259" key="2">
    <source>
        <dbReference type="Pfam" id="PF02371"/>
    </source>
</evidence>
<comment type="caution">
    <text evidence="3">The sequence shown here is derived from an EMBL/GenBank/DDBJ whole genome shotgun (WGS) entry which is preliminary data.</text>
</comment>
<dbReference type="Pfam" id="PF02371">
    <property type="entry name" value="Transposase_20"/>
    <property type="match status" value="1"/>
</dbReference>
<dbReference type="GO" id="GO:0006313">
    <property type="term" value="P:DNA transposition"/>
    <property type="evidence" value="ECO:0007669"/>
    <property type="project" value="InterPro"/>
</dbReference>
<dbReference type="Pfam" id="PF01548">
    <property type="entry name" value="DEDD_Tnp_IS110"/>
    <property type="match status" value="1"/>
</dbReference>